<dbReference type="Pfam" id="PF00300">
    <property type="entry name" value="His_Phos_1"/>
    <property type="match status" value="1"/>
</dbReference>
<evidence type="ECO:0000313" key="1">
    <source>
        <dbReference type="EMBL" id="KZW01945.1"/>
    </source>
</evidence>
<dbReference type="InParanoid" id="A0A165PBP0"/>
<gene>
    <name evidence="1" type="ORF">EXIGLDRAFT_602474</name>
</gene>
<dbReference type="Gene3D" id="3.40.50.1240">
    <property type="entry name" value="Phosphoglycerate mutase-like"/>
    <property type="match status" value="1"/>
</dbReference>
<keyword evidence="2" id="KW-1185">Reference proteome</keyword>
<dbReference type="InterPro" id="IPR029033">
    <property type="entry name" value="His_PPase_superfam"/>
</dbReference>
<dbReference type="InterPro" id="IPR051710">
    <property type="entry name" value="Phosphatase_SH3-domain"/>
</dbReference>
<dbReference type="CDD" id="cd07067">
    <property type="entry name" value="HP_PGM_like"/>
    <property type="match status" value="1"/>
</dbReference>
<dbReference type="SMART" id="SM00855">
    <property type="entry name" value="PGAM"/>
    <property type="match status" value="1"/>
</dbReference>
<name>A0A165PBP0_EXIGL</name>
<dbReference type="EMBL" id="KV425890">
    <property type="protein sequence ID" value="KZW01945.1"/>
    <property type="molecule type" value="Genomic_DNA"/>
</dbReference>
<reference evidence="1 2" key="1">
    <citation type="journal article" date="2016" name="Mol. Biol. Evol.">
        <title>Comparative Genomics of Early-Diverging Mushroom-Forming Fungi Provides Insights into the Origins of Lignocellulose Decay Capabilities.</title>
        <authorList>
            <person name="Nagy L.G."/>
            <person name="Riley R."/>
            <person name="Tritt A."/>
            <person name="Adam C."/>
            <person name="Daum C."/>
            <person name="Floudas D."/>
            <person name="Sun H."/>
            <person name="Yadav J.S."/>
            <person name="Pangilinan J."/>
            <person name="Larsson K.H."/>
            <person name="Matsuura K."/>
            <person name="Barry K."/>
            <person name="Labutti K."/>
            <person name="Kuo R."/>
            <person name="Ohm R.A."/>
            <person name="Bhattacharya S.S."/>
            <person name="Shirouzu T."/>
            <person name="Yoshinaga Y."/>
            <person name="Martin F.M."/>
            <person name="Grigoriev I.V."/>
            <person name="Hibbett D.S."/>
        </authorList>
    </citation>
    <scope>NUCLEOTIDE SEQUENCE [LARGE SCALE GENOMIC DNA]</scope>
    <source>
        <strain evidence="1 2">HHB12029</strain>
    </source>
</reference>
<dbReference type="OrthoDB" id="414418at2759"/>
<dbReference type="PANTHER" id="PTHR16469:SF51">
    <property type="entry name" value="TRANSCRIPTION FACTOR TAU 55 KDA SUBUNIT"/>
    <property type="match status" value="1"/>
</dbReference>
<organism evidence="1 2">
    <name type="scientific">Exidia glandulosa HHB12029</name>
    <dbReference type="NCBI Taxonomy" id="1314781"/>
    <lineage>
        <taxon>Eukaryota</taxon>
        <taxon>Fungi</taxon>
        <taxon>Dikarya</taxon>
        <taxon>Basidiomycota</taxon>
        <taxon>Agaricomycotina</taxon>
        <taxon>Agaricomycetes</taxon>
        <taxon>Auriculariales</taxon>
        <taxon>Exidiaceae</taxon>
        <taxon>Exidia</taxon>
    </lineage>
</organism>
<dbReference type="SUPFAM" id="SSF53254">
    <property type="entry name" value="Phosphoglycerate mutase-like"/>
    <property type="match status" value="1"/>
</dbReference>
<dbReference type="Proteomes" id="UP000077266">
    <property type="component" value="Unassembled WGS sequence"/>
</dbReference>
<dbReference type="PANTHER" id="PTHR16469">
    <property type="entry name" value="UBIQUITIN-ASSOCIATED AND SH3 DOMAIN-CONTAINING BA-RELATED"/>
    <property type="match status" value="1"/>
</dbReference>
<protein>
    <submittedName>
        <fullName evidence="1">PGAM-domain-containing protein</fullName>
    </submittedName>
</protein>
<evidence type="ECO:0000313" key="2">
    <source>
        <dbReference type="Proteomes" id="UP000077266"/>
    </source>
</evidence>
<accession>A0A165PBP0</accession>
<dbReference type="STRING" id="1314781.A0A165PBP0"/>
<sequence length="266" mass="29522">MTRLERIYIARHGFRMNWHNPNWTTPTNVARDSPLSALGIEQAEELAKHFESMPPEERPTAIFSSPYYRCLQTATPVAQRLGIPLYVEPGIAEWYTPVVPHSGLHPRPPPAKALKGFVPTVDVSWAPTWQPSRRGETVAELYGRVADFLSVFIPRLESSLSHERILFVGHAASVIALIHDLLGEKAPVRIGCATLTTLDRKSDDILGGWKAVGKMAHADFLTGGVQRDWGIEDIKTDGDEVVEEPGVPGTENDEDVGYGLLWHSKM</sequence>
<proteinExistence type="predicted"/>
<dbReference type="InterPro" id="IPR013078">
    <property type="entry name" value="His_Pase_superF_clade-1"/>
</dbReference>
<dbReference type="AlphaFoldDB" id="A0A165PBP0"/>